<keyword evidence="1" id="KW-0645">Protease</keyword>
<keyword evidence="2" id="KW-1185">Reference proteome</keyword>
<accession>A0A3L6Q026</accession>
<sequence>MGMGSRPASTSTGGEKKAEEWVLSHGDVVLNCSDLAILSRPRFINDCIIIFYFAHLSAGLGDDLLLLQPSIPYLLSNLPDPASSPP</sequence>
<keyword evidence="1" id="KW-0378">Hydrolase</keyword>
<dbReference type="OrthoDB" id="5065855at2759"/>
<dbReference type="InterPro" id="IPR038765">
    <property type="entry name" value="Papain-like_cys_pep_sf"/>
</dbReference>
<name>A0A3L6Q026_PANMI</name>
<dbReference type="GO" id="GO:0008233">
    <property type="term" value="F:peptidase activity"/>
    <property type="evidence" value="ECO:0007669"/>
    <property type="project" value="UniProtKB-KW"/>
</dbReference>
<dbReference type="GO" id="GO:0006508">
    <property type="term" value="P:proteolysis"/>
    <property type="evidence" value="ECO:0007669"/>
    <property type="project" value="UniProtKB-KW"/>
</dbReference>
<proteinExistence type="predicted"/>
<dbReference type="Proteomes" id="UP000275267">
    <property type="component" value="Unassembled WGS sequence"/>
</dbReference>
<dbReference type="AlphaFoldDB" id="A0A3L6Q026"/>
<dbReference type="EMBL" id="PQIB02000014">
    <property type="protein sequence ID" value="RLM69317.1"/>
    <property type="molecule type" value="Genomic_DNA"/>
</dbReference>
<evidence type="ECO:0000313" key="2">
    <source>
        <dbReference type="Proteomes" id="UP000275267"/>
    </source>
</evidence>
<gene>
    <name evidence="1" type="ORF">C2845_PM17G07210</name>
</gene>
<dbReference type="STRING" id="4540.A0A3L6Q026"/>
<organism evidence="1 2">
    <name type="scientific">Panicum miliaceum</name>
    <name type="common">Proso millet</name>
    <name type="synonym">Broomcorn millet</name>
    <dbReference type="NCBI Taxonomy" id="4540"/>
    <lineage>
        <taxon>Eukaryota</taxon>
        <taxon>Viridiplantae</taxon>
        <taxon>Streptophyta</taxon>
        <taxon>Embryophyta</taxon>
        <taxon>Tracheophyta</taxon>
        <taxon>Spermatophyta</taxon>
        <taxon>Magnoliopsida</taxon>
        <taxon>Liliopsida</taxon>
        <taxon>Poales</taxon>
        <taxon>Poaceae</taxon>
        <taxon>PACMAD clade</taxon>
        <taxon>Panicoideae</taxon>
        <taxon>Panicodae</taxon>
        <taxon>Paniceae</taxon>
        <taxon>Panicinae</taxon>
        <taxon>Panicum</taxon>
        <taxon>Panicum sect. Panicum</taxon>
    </lineage>
</organism>
<comment type="caution">
    <text evidence="1">The sequence shown here is derived from an EMBL/GenBank/DDBJ whole genome shotgun (WGS) entry which is preliminary data.</text>
</comment>
<dbReference type="SUPFAM" id="SSF54001">
    <property type="entry name" value="Cysteine proteinases"/>
    <property type="match status" value="1"/>
</dbReference>
<reference evidence="2" key="1">
    <citation type="journal article" date="2019" name="Nat. Commun.">
        <title>The genome of broomcorn millet.</title>
        <authorList>
            <person name="Zou C."/>
            <person name="Miki D."/>
            <person name="Li D."/>
            <person name="Tang Q."/>
            <person name="Xiao L."/>
            <person name="Rajput S."/>
            <person name="Deng P."/>
            <person name="Jia W."/>
            <person name="Huang R."/>
            <person name="Zhang M."/>
            <person name="Sun Y."/>
            <person name="Hu J."/>
            <person name="Fu X."/>
            <person name="Schnable P.S."/>
            <person name="Li F."/>
            <person name="Zhang H."/>
            <person name="Feng B."/>
            <person name="Zhu X."/>
            <person name="Liu R."/>
            <person name="Schnable J.C."/>
            <person name="Zhu J.-K."/>
            <person name="Zhang H."/>
        </authorList>
    </citation>
    <scope>NUCLEOTIDE SEQUENCE [LARGE SCALE GENOMIC DNA]</scope>
</reference>
<evidence type="ECO:0000313" key="1">
    <source>
        <dbReference type="EMBL" id="RLM69317.1"/>
    </source>
</evidence>
<protein>
    <submittedName>
        <fullName evidence="1">NEDD8-specific protease 1</fullName>
    </submittedName>
</protein>
<dbReference type="Gene3D" id="3.40.395.10">
    <property type="entry name" value="Adenoviral Proteinase, Chain A"/>
    <property type="match status" value="1"/>
</dbReference>